<reference evidence="9" key="1">
    <citation type="submission" date="2023-10" db="EMBL/GenBank/DDBJ databases">
        <authorList>
            <person name="Chen Y."/>
            <person name="Shah S."/>
            <person name="Dougan E. K."/>
            <person name="Thang M."/>
            <person name="Chan C."/>
        </authorList>
    </citation>
    <scope>NUCLEOTIDE SEQUENCE [LARGE SCALE GENOMIC DNA]</scope>
</reference>
<keyword evidence="3" id="KW-0347">Helicase</keyword>
<dbReference type="Pfam" id="PF12766">
    <property type="entry name" value="Pyridox_oxase_2"/>
    <property type="match status" value="1"/>
</dbReference>
<dbReference type="InterPro" id="IPR024624">
    <property type="entry name" value="Pyridox_Oxase_Alr4036_FMN-bd"/>
</dbReference>
<comment type="caution">
    <text evidence="9">The sequence shown here is derived from an EMBL/GenBank/DDBJ whole genome shotgun (WGS) entry which is preliminary data.</text>
</comment>
<protein>
    <recommendedName>
        <fullName evidence="11">Pyridoxal 5'-phosphate synthase</fullName>
    </recommendedName>
</protein>
<dbReference type="EMBL" id="CAUYUJ010016143">
    <property type="protein sequence ID" value="CAK0862273.1"/>
    <property type="molecule type" value="Genomic_DNA"/>
</dbReference>
<gene>
    <name evidence="9" type="ORF">PCOR1329_LOCUS50731</name>
</gene>
<feature type="compositionally biased region" description="Gly residues" evidence="6">
    <location>
        <begin position="217"/>
        <end position="243"/>
    </location>
</feature>
<evidence type="ECO:0000259" key="8">
    <source>
        <dbReference type="PROSITE" id="PS51195"/>
    </source>
</evidence>
<dbReference type="PROSITE" id="PS51192">
    <property type="entry name" value="HELICASE_ATP_BIND_1"/>
    <property type="match status" value="1"/>
</dbReference>
<organism evidence="9 10">
    <name type="scientific">Prorocentrum cordatum</name>
    <dbReference type="NCBI Taxonomy" id="2364126"/>
    <lineage>
        <taxon>Eukaryota</taxon>
        <taxon>Sar</taxon>
        <taxon>Alveolata</taxon>
        <taxon>Dinophyceae</taxon>
        <taxon>Prorocentrales</taxon>
        <taxon>Prorocentraceae</taxon>
        <taxon>Prorocentrum</taxon>
    </lineage>
</organism>
<evidence type="ECO:0008006" key="11">
    <source>
        <dbReference type="Google" id="ProtNLM"/>
    </source>
</evidence>
<evidence type="ECO:0000256" key="3">
    <source>
        <dbReference type="ARBA" id="ARBA00022806"/>
    </source>
</evidence>
<name>A0ABN9USL7_9DINO</name>
<keyword evidence="4" id="KW-0067">ATP-binding</keyword>
<sequence>MLGPCRERAAGRALWAACPLALLVLAGGPLSGVGRWQRGAAGRSVLAPTLRRPPPRRMTAAAGASSVGLADIGAAGGPLAASSAAEVWTVRVQSAIKKSREIRGGNYVQIATVDADGAPRCRTVVFRGFQSLEGTPVQAMRMITDARSEKVGHVQRSPACELVWWFPASSEQYRVAGELQLVGPDASGELQGARQGAVGLWLTLRGKFRPASRGDGKGSWGGTGKGSSWGDRGGGKGSGGYGKGSNDSRKVALSKFVPSRGGGDWGRHQRQQQQSQLKDAKSNREADYFWEKQGQLARSGPPRSRSGWQEEKELFDNTAHTAGIDFDKYDGIAVDISGRGAEEIPPIDWFDDLWEQYELPDYLWENISRCKYKRPTPIQRYAIPVGLSGRDAMCCAQTGSGKTCAFLVPILSCIDPSQATGAIGVEVGEAAAPKAVVLAPTRELCSQIFLEARKLSFKSTVRVSEVYGG</sequence>
<evidence type="ECO:0000259" key="7">
    <source>
        <dbReference type="PROSITE" id="PS51192"/>
    </source>
</evidence>
<feature type="domain" description="DEAD-box RNA helicase Q" evidence="8">
    <location>
        <begin position="352"/>
        <end position="380"/>
    </location>
</feature>
<dbReference type="SUPFAM" id="SSF52540">
    <property type="entry name" value="P-loop containing nucleoside triphosphate hydrolases"/>
    <property type="match status" value="1"/>
</dbReference>
<dbReference type="InterPro" id="IPR014001">
    <property type="entry name" value="Helicase_ATP-bd"/>
</dbReference>
<dbReference type="InterPro" id="IPR011545">
    <property type="entry name" value="DEAD/DEAH_box_helicase_dom"/>
</dbReference>
<keyword evidence="1" id="KW-0547">Nucleotide-binding</keyword>
<evidence type="ECO:0000256" key="1">
    <source>
        <dbReference type="ARBA" id="ARBA00022741"/>
    </source>
</evidence>
<keyword evidence="2" id="KW-0378">Hydrolase</keyword>
<proteinExistence type="predicted"/>
<dbReference type="Pfam" id="PF00270">
    <property type="entry name" value="DEAD"/>
    <property type="match status" value="1"/>
</dbReference>
<feature type="region of interest" description="Disordered" evidence="6">
    <location>
        <begin position="212"/>
        <end position="284"/>
    </location>
</feature>
<dbReference type="InterPro" id="IPR027417">
    <property type="entry name" value="P-loop_NTPase"/>
</dbReference>
<accession>A0ABN9USL7</accession>
<dbReference type="PROSITE" id="PS51195">
    <property type="entry name" value="Q_MOTIF"/>
    <property type="match status" value="1"/>
</dbReference>
<dbReference type="InterPro" id="IPR014014">
    <property type="entry name" value="RNA_helicase_DEAD_Q_motif"/>
</dbReference>
<evidence type="ECO:0000313" key="10">
    <source>
        <dbReference type="Proteomes" id="UP001189429"/>
    </source>
</evidence>
<evidence type="ECO:0000313" key="9">
    <source>
        <dbReference type="EMBL" id="CAK0862273.1"/>
    </source>
</evidence>
<evidence type="ECO:0000256" key="4">
    <source>
        <dbReference type="ARBA" id="ARBA00022840"/>
    </source>
</evidence>
<dbReference type="SUPFAM" id="SSF50475">
    <property type="entry name" value="FMN-binding split barrel"/>
    <property type="match status" value="1"/>
</dbReference>
<keyword evidence="10" id="KW-1185">Reference proteome</keyword>
<evidence type="ECO:0000256" key="5">
    <source>
        <dbReference type="PROSITE-ProRule" id="PRU00552"/>
    </source>
</evidence>
<evidence type="ECO:0000256" key="2">
    <source>
        <dbReference type="ARBA" id="ARBA00022801"/>
    </source>
</evidence>
<dbReference type="Proteomes" id="UP001189429">
    <property type="component" value="Unassembled WGS sequence"/>
</dbReference>
<dbReference type="Gene3D" id="2.30.110.10">
    <property type="entry name" value="Electron Transport, Fmn-binding Protein, Chain A"/>
    <property type="match status" value="1"/>
</dbReference>
<dbReference type="InterPro" id="IPR012349">
    <property type="entry name" value="Split_barrel_FMN-bd"/>
</dbReference>
<dbReference type="Gene3D" id="3.40.50.300">
    <property type="entry name" value="P-loop containing nucleotide triphosphate hydrolases"/>
    <property type="match status" value="1"/>
</dbReference>
<dbReference type="PANTHER" id="PTHR47958">
    <property type="entry name" value="ATP-DEPENDENT RNA HELICASE DBP3"/>
    <property type="match status" value="1"/>
</dbReference>
<evidence type="ECO:0000256" key="6">
    <source>
        <dbReference type="SAM" id="MobiDB-lite"/>
    </source>
</evidence>
<feature type="domain" description="Helicase ATP-binding" evidence="7">
    <location>
        <begin position="383"/>
        <end position="469"/>
    </location>
</feature>
<feature type="short sequence motif" description="Q motif" evidence="5">
    <location>
        <begin position="352"/>
        <end position="380"/>
    </location>
</feature>